<comment type="similarity">
    <text evidence="1">Belongs to the PheA/TfdB FAD monooxygenase family.</text>
</comment>
<evidence type="ECO:0000259" key="6">
    <source>
        <dbReference type="Pfam" id="PF07976"/>
    </source>
</evidence>
<dbReference type="Gene3D" id="3.40.30.20">
    <property type="match status" value="1"/>
</dbReference>
<dbReference type="Gene3D" id="3.30.9.10">
    <property type="entry name" value="D-Amino Acid Oxidase, subunit A, domain 2"/>
    <property type="match status" value="1"/>
</dbReference>
<evidence type="ECO:0000256" key="3">
    <source>
        <dbReference type="ARBA" id="ARBA00022827"/>
    </source>
</evidence>
<keyword evidence="4" id="KW-0560">Oxidoreductase</keyword>
<dbReference type="AlphaFoldDB" id="A0A4V5NDE6"/>
<name>A0A4V5NDE6_9PEZI</name>
<evidence type="ECO:0000256" key="4">
    <source>
        <dbReference type="ARBA" id="ARBA00023002"/>
    </source>
</evidence>
<keyword evidence="3" id="KW-0274">FAD</keyword>
<proteinExistence type="inferred from homology"/>
<dbReference type="InterPro" id="IPR050641">
    <property type="entry name" value="RIFMO-like"/>
</dbReference>
<dbReference type="EMBL" id="NAJQ01000992">
    <property type="protein sequence ID" value="TKA63039.1"/>
    <property type="molecule type" value="Genomic_DNA"/>
</dbReference>
<dbReference type="Gene3D" id="3.50.50.60">
    <property type="entry name" value="FAD/NAD(P)-binding domain"/>
    <property type="match status" value="1"/>
</dbReference>
<evidence type="ECO:0000259" key="5">
    <source>
        <dbReference type="Pfam" id="PF01494"/>
    </source>
</evidence>
<protein>
    <submittedName>
        <fullName evidence="7">Uncharacterized protein</fullName>
    </submittedName>
</protein>
<feature type="domain" description="Phenol hydroxylase-like C-terminal dimerisation" evidence="6">
    <location>
        <begin position="523"/>
        <end position="578"/>
    </location>
</feature>
<dbReference type="PANTHER" id="PTHR43004:SF5">
    <property type="entry name" value="FAD-BINDING DOMAIN-CONTAINING PROTEIN"/>
    <property type="match status" value="1"/>
</dbReference>
<evidence type="ECO:0000313" key="7">
    <source>
        <dbReference type="EMBL" id="TKA63039.1"/>
    </source>
</evidence>
<dbReference type="InterPro" id="IPR012941">
    <property type="entry name" value="Phe_hydrox_C_dim_dom"/>
</dbReference>
<evidence type="ECO:0000256" key="2">
    <source>
        <dbReference type="ARBA" id="ARBA00022630"/>
    </source>
</evidence>
<dbReference type="InterPro" id="IPR036249">
    <property type="entry name" value="Thioredoxin-like_sf"/>
</dbReference>
<dbReference type="SUPFAM" id="SSF54373">
    <property type="entry name" value="FAD-linked reductases, C-terminal domain"/>
    <property type="match status" value="1"/>
</dbReference>
<dbReference type="SUPFAM" id="SSF51905">
    <property type="entry name" value="FAD/NAD(P)-binding domain"/>
    <property type="match status" value="1"/>
</dbReference>
<sequence>MPLTSRTTDVLIVGAGPVGLITAYQLARFGGVSVTIIEKHAKNLQDAYGRAITLFPRSSEMLDQLGLADELAQQCFACRETVAYNAKGEEIKGRGWTFMEQMDDTAWGFALVLRQKYQEEIFRKAMGKLGVVVEAPVELTAIELDEGVAVGGHRVTATVVDATSQQSSIIKCKYLVGSDGGCSSVRRMLSIPFEGSTTEDRWVRIDGPIKTDLPKPRTYCSIESPTHGNVLWAALDHGATRIGYAFTAERAKAYEVFDEAAAVREAIAAVKPFSLEFEKVDWWTIYSVGQRVAKSFFVNDCVFLAGDACHTHSSGAAQGMNTGLHDAVNLVWKLSLVLRGLAKPSILHTYQPERLPNVQKLIQYDKDISRLMTNRLPEDWTGDAAADVHAILGTVMAEAATFSSGLGIYYEVQENNMLSIEGSFCSGSGLLDVRPGKRAPDVTLLKPGTFDKTRLLVQTPNVSRFYVVVLVGGACDAERAFFRKTEISSELERLQSADLLRYLTLLHEPVPNAYEMLKHDPLGRVFFDDTQQSAHKRYGVDTQQGVVVVIRPDGWVGTMAVLGAHAVAELEQYFGRIFLS</sequence>
<dbReference type="InterPro" id="IPR002938">
    <property type="entry name" value="FAD-bd"/>
</dbReference>
<dbReference type="OrthoDB" id="1716816at2759"/>
<dbReference type="InterPro" id="IPR038220">
    <property type="entry name" value="PHOX_C_sf"/>
</dbReference>
<organism evidence="7 8">
    <name type="scientific">Friedmanniomyces simplex</name>
    <dbReference type="NCBI Taxonomy" id="329884"/>
    <lineage>
        <taxon>Eukaryota</taxon>
        <taxon>Fungi</taxon>
        <taxon>Dikarya</taxon>
        <taxon>Ascomycota</taxon>
        <taxon>Pezizomycotina</taxon>
        <taxon>Dothideomycetes</taxon>
        <taxon>Dothideomycetidae</taxon>
        <taxon>Mycosphaerellales</taxon>
        <taxon>Teratosphaeriaceae</taxon>
        <taxon>Friedmanniomyces</taxon>
    </lineage>
</organism>
<gene>
    <name evidence="7" type="ORF">B0A55_11564</name>
</gene>
<keyword evidence="2" id="KW-0285">Flavoprotein</keyword>
<feature type="domain" description="FAD-binding" evidence="5">
    <location>
        <begin position="8"/>
        <end position="363"/>
    </location>
</feature>
<dbReference type="Pfam" id="PF01494">
    <property type="entry name" value="FAD_binding_3"/>
    <property type="match status" value="1"/>
</dbReference>
<dbReference type="InterPro" id="IPR036188">
    <property type="entry name" value="FAD/NAD-bd_sf"/>
</dbReference>
<comment type="caution">
    <text evidence="7">The sequence shown here is derived from an EMBL/GenBank/DDBJ whole genome shotgun (WGS) entry which is preliminary data.</text>
</comment>
<dbReference type="GO" id="GO:0016709">
    <property type="term" value="F:oxidoreductase activity, acting on paired donors, with incorporation or reduction of molecular oxygen, NAD(P)H as one donor, and incorporation of one atom of oxygen"/>
    <property type="evidence" value="ECO:0007669"/>
    <property type="project" value="UniProtKB-ARBA"/>
</dbReference>
<accession>A0A4V5NDE6</accession>
<dbReference type="STRING" id="329884.A0A4V5NDE6"/>
<keyword evidence="8" id="KW-1185">Reference proteome</keyword>
<evidence type="ECO:0000256" key="1">
    <source>
        <dbReference type="ARBA" id="ARBA00007801"/>
    </source>
</evidence>
<reference evidence="7 8" key="1">
    <citation type="submission" date="2017-03" db="EMBL/GenBank/DDBJ databases">
        <title>Genomes of endolithic fungi from Antarctica.</title>
        <authorList>
            <person name="Coleine C."/>
            <person name="Masonjones S."/>
            <person name="Stajich J.E."/>
        </authorList>
    </citation>
    <scope>NUCLEOTIDE SEQUENCE [LARGE SCALE GENOMIC DNA]</scope>
    <source>
        <strain evidence="7 8">CCFEE 5184</strain>
    </source>
</reference>
<dbReference type="GO" id="GO:0071949">
    <property type="term" value="F:FAD binding"/>
    <property type="evidence" value="ECO:0007669"/>
    <property type="project" value="InterPro"/>
</dbReference>
<dbReference type="SUPFAM" id="SSF52833">
    <property type="entry name" value="Thioredoxin-like"/>
    <property type="match status" value="1"/>
</dbReference>
<dbReference type="Pfam" id="PF07976">
    <property type="entry name" value="Phe_hydrox_dim"/>
    <property type="match status" value="1"/>
</dbReference>
<dbReference type="PRINTS" id="PR00420">
    <property type="entry name" value="RNGMNOXGNASE"/>
</dbReference>
<evidence type="ECO:0000313" key="8">
    <source>
        <dbReference type="Proteomes" id="UP000309340"/>
    </source>
</evidence>
<dbReference type="Proteomes" id="UP000309340">
    <property type="component" value="Unassembled WGS sequence"/>
</dbReference>
<dbReference type="PANTHER" id="PTHR43004">
    <property type="entry name" value="TRK SYSTEM POTASSIUM UPTAKE PROTEIN"/>
    <property type="match status" value="1"/>
</dbReference>